<dbReference type="InterPro" id="IPR016162">
    <property type="entry name" value="Ald_DH_N"/>
</dbReference>
<dbReference type="InterPro" id="IPR016163">
    <property type="entry name" value="Ald_DH_C"/>
</dbReference>
<protein>
    <recommendedName>
        <fullName evidence="2">Aldehyde dehydrogenase domain-containing protein</fullName>
    </recommendedName>
</protein>
<dbReference type="InterPro" id="IPR015590">
    <property type="entry name" value="Aldehyde_DH_dom"/>
</dbReference>
<dbReference type="OrthoDB" id="9770537at2"/>
<organism evidence="3 4">
    <name type="scientific">Halomonas huangheensis</name>
    <dbReference type="NCBI Taxonomy" id="1178482"/>
    <lineage>
        <taxon>Bacteria</taxon>
        <taxon>Pseudomonadati</taxon>
        <taxon>Pseudomonadota</taxon>
        <taxon>Gammaproteobacteria</taxon>
        <taxon>Oceanospirillales</taxon>
        <taxon>Halomonadaceae</taxon>
        <taxon>Halomonas</taxon>
    </lineage>
</organism>
<keyword evidence="1" id="KW-0560">Oxidoreductase</keyword>
<dbReference type="PANTHER" id="PTHR43353:SF3">
    <property type="entry name" value="ALDEHYDE DEHYDROGENASE-RELATED"/>
    <property type="match status" value="1"/>
</dbReference>
<comment type="caution">
    <text evidence="3">The sequence shown here is derived from an EMBL/GenBank/DDBJ whole genome shotgun (WGS) entry which is preliminary data.</text>
</comment>
<feature type="non-terminal residue" evidence="3">
    <location>
        <position position="1"/>
    </location>
</feature>
<feature type="domain" description="Aldehyde dehydrogenase" evidence="2">
    <location>
        <begin position="4"/>
        <end position="273"/>
    </location>
</feature>
<dbReference type="Pfam" id="PF00171">
    <property type="entry name" value="Aldedh"/>
    <property type="match status" value="1"/>
</dbReference>
<reference evidence="3 4" key="1">
    <citation type="submission" date="2013-08" db="EMBL/GenBank/DDBJ databases">
        <title>draft genome of Halomonas huanghegensis, strain BJGMM-B45T.</title>
        <authorList>
            <person name="Miao C."/>
            <person name="Wan Y."/>
            <person name="Jin W."/>
        </authorList>
    </citation>
    <scope>NUCLEOTIDE SEQUENCE [LARGE SCALE GENOMIC DNA]</scope>
    <source>
        <strain evidence="3 4">BJGMM-B45</strain>
    </source>
</reference>
<dbReference type="AlphaFoldDB" id="W1N1A6"/>
<dbReference type="GO" id="GO:0016620">
    <property type="term" value="F:oxidoreductase activity, acting on the aldehyde or oxo group of donors, NAD or NADP as acceptor"/>
    <property type="evidence" value="ECO:0007669"/>
    <property type="project" value="InterPro"/>
</dbReference>
<dbReference type="InterPro" id="IPR016161">
    <property type="entry name" value="Ald_DH/histidinol_DH"/>
</dbReference>
<dbReference type="STRING" id="1178482.AR456_09000"/>
<dbReference type="SUPFAM" id="SSF53720">
    <property type="entry name" value="ALDH-like"/>
    <property type="match status" value="1"/>
</dbReference>
<accession>W1N1A6</accession>
<dbReference type="PANTHER" id="PTHR43353">
    <property type="entry name" value="SUCCINATE-SEMIALDEHYDE DEHYDROGENASE, MITOCHONDRIAL"/>
    <property type="match status" value="1"/>
</dbReference>
<proteinExistence type="predicted"/>
<keyword evidence="4" id="KW-1185">Reference proteome</keyword>
<sequence>LVGRAVQRAVHKHELPEGVFSLLFGSGREVGQALVADPRIKAVGFTGSRAGGTALMKTAQNRPEPIPVYAEMSSINPVFLLPEALKARGAALGEAFIGSLTMGAGQFCTNPGLVIAIEGPELDAFVAAAGETIKGAAAQTMLTPGIFEAYESGVSGFSASDKATEVARGQRGEGPNQCQAGLFTARAADFLADEALQAEIFGSTSLVVKCADLDEVKRVAEHLEGQLTATLQMDDADVDVARQLLPILERRAGRVMANGWPTGVEVCDAMVHGGPYPATSDSRTTSVGTAAIHRFLRPVCYQSLPQALLPEALRDGNPASVSRLVDGKREA</sequence>
<dbReference type="Gene3D" id="3.40.309.10">
    <property type="entry name" value="Aldehyde Dehydrogenase, Chain A, domain 2"/>
    <property type="match status" value="1"/>
</dbReference>
<evidence type="ECO:0000313" key="3">
    <source>
        <dbReference type="EMBL" id="ERL49347.1"/>
    </source>
</evidence>
<gene>
    <name evidence="3" type="ORF">BJB45_07705</name>
</gene>
<dbReference type="Gene3D" id="3.40.605.10">
    <property type="entry name" value="Aldehyde Dehydrogenase, Chain A, domain 1"/>
    <property type="match status" value="1"/>
</dbReference>
<dbReference type="EMBL" id="AVBC01000055">
    <property type="protein sequence ID" value="ERL49347.1"/>
    <property type="molecule type" value="Genomic_DNA"/>
</dbReference>
<dbReference type="PATRIC" id="fig|1178482.3.peg.4132"/>
<dbReference type="RefSeq" id="WP_021821097.1">
    <property type="nucleotide sequence ID" value="NZ_AVBC01000055.1"/>
</dbReference>
<dbReference type="InterPro" id="IPR050740">
    <property type="entry name" value="Aldehyde_DH_Superfamily"/>
</dbReference>
<evidence type="ECO:0000313" key="4">
    <source>
        <dbReference type="Proteomes" id="UP000019113"/>
    </source>
</evidence>
<evidence type="ECO:0000259" key="2">
    <source>
        <dbReference type="Pfam" id="PF00171"/>
    </source>
</evidence>
<dbReference type="Proteomes" id="UP000019113">
    <property type="component" value="Unassembled WGS sequence"/>
</dbReference>
<evidence type="ECO:0000256" key="1">
    <source>
        <dbReference type="ARBA" id="ARBA00023002"/>
    </source>
</evidence>
<name>W1N1A6_9GAMM</name>
<dbReference type="eggNOG" id="COG1012">
    <property type="taxonomic scope" value="Bacteria"/>
</dbReference>